<dbReference type="VEuPathDB" id="TriTrypDB:TEOVI_000333100"/>
<dbReference type="SUPFAM" id="SSF56112">
    <property type="entry name" value="Protein kinase-like (PK-like)"/>
    <property type="match status" value="1"/>
</dbReference>
<dbReference type="FunFam" id="1.10.510.10:FF:000624">
    <property type="entry name" value="Mitogen-activated protein kinase"/>
    <property type="match status" value="1"/>
</dbReference>
<organism evidence="10 11">
    <name type="scientific">Trypanosoma equiperdum</name>
    <dbReference type="NCBI Taxonomy" id="5694"/>
    <lineage>
        <taxon>Eukaryota</taxon>
        <taxon>Discoba</taxon>
        <taxon>Euglenozoa</taxon>
        <taxon>Kinetoplastea</taxon>
        <taxon>Metakinetoplastina</taxon>
        <taxon>Trypanosomatida</taxon>
        <taxon>Trypanosomatidae</taxon>
        <taxon>Trypanosoma</taxon>
    </lineage>
</organism>
<evidence type="ECO:0000259" key="9">
    <source>
        <dbReference type="PROSITE" id="PS50011"/>
    </source>
</evidence>
<dbReference type="Pfam" id="PF00069">
    <property type="entry name" value="Pkinase"/>
    <property type="match status" value="1"/>
</dbReference>
<dbReference type="InterPro" id="IPR003527">
    <property type="entry name" value="MAP_kinase_CS"/>
</dbReference>
<feature type="binding site" evidence="6">
    <location>
        <position position="60"/>
    </location>
    <ligand>
        <name>ATP</name>
        <dbReference type="ChEBI" id="CHEBI:30616"/>
    </ligand>
</feature>
<keyword evidence="2 8" id="KW-0808">Transferase</keyword>
<evidence type="ECO:0000256" key="6">
    <source>
        <dbReference type="PROSITE-ProRule" id="PRU10141"/>
    </source>
</evidence>
<comment type="similarity">
    <text evidence="8">Belongs to the protein kinase superfamily. Ser/Thr protein kinase family. MAP kinase subfamily.</text>
</comment>
<keyword evidence="1 7" id="KW-0723">Serine/threonine-protein kinase</keyword>
<comment type="catalytic activity">
    <reaction evidence="8">
        <text>L-threonyl-[protein] + ATP = O-phospho-L-threonyl-[protein] + ADP + H(+)</text>
        <dbReference type="Rhea" id="RHEA:46608"/>
        <dbReference type="Rhea" id="RHEA-COMP:11060"/>
        <dbReference type="Rhea" id="RHEA-COMP:11605"/>
        <dbReference type="ChEBI" id="CHEBI:15378"/>
        <dbReference type="ChEBI" id="CHEBI:30013"/>
        <dbReference type="ChEBI" id="CHEBI:30616"/>
        <dbReference type="ChEBI" id="CHEBI:61977"/>
        <dbReference type="ChEBI" id="CHEBI:456216"/>
        <dbReference type="EC" id="2.7.11.24"/>
    </reaction>
</comment>
<dbReference type="EMBL" id="CZPT02001721">
    <property type="protein sequence ID" value="SCU71750.1"/>
    <property type="molecule type" value="Genomic_DNA"/>
</dbReference>
<evidence type="ECO:0000256" key="5">
    <source>
        <dbReference type="ARBA" id="ARBA00022840"/>
    </source>
</evidence>
<sequence>MLTHVSSPDADGRVTYTFNTQWKVEVPRRYEVNNVVGRGAYGIVCSAIDTETGDKVAIKKIGNVFADVVDGKRTLREVKLLRFLKHPNIISMRDVFRPVSDDFSDVYVVTELMSSDLQTVVKSPNVQLMSIHCQYLTYQLLCALQYMHSADIIHRDLKPANILTDSDCVVKVCDFGLARGVGVNVTSYVVTRWYRPPELLLVGDDCDGAVDMWGVACLVAEIVLRCPLFPGRDYIHQLNLLVDALGLPQVEQDLQHIRSPEALAYLRSLPERKPLGLEGVHPTLKQAYLTAFSYGTEDDYEMEGTTTHGNAKDGGSAASEADIAAAAEKEYVLFKDFLLKLLLYNPKERMTAAEAVTHPWLRDIRKKCEDESLEIQPSNRFHWNFDSAEFTEPVLRAVMKAEIADFSASRR</sequence>
<dbReference type="InterPro" id="IPR017441">
    <property type="entry name" value="Protein_kinase_ATP_BS"/>
</dbReference>
<comment type="activity regulation">
    <text evidence="8">Activated by threonine and tyrosine phosphorylation.</text>
</comment>
<proteinExistence type="inferred from homology"/>
<dbReference type="InterPro" id="IPR050117">
    <property type="entry name" value="MAPK"/>
</dbReference>
<keyword evidence="3 6" id="KW-0547">Nucleotide-binding</keyword>
<keyword evidence="8" id="KW-0460">Magnesium</keyword>
<dbReference type="GO" id="GO:0004707">
    <property type="term" value="F:MAP kinase activity"/>
    <property type="evidence" value="ECO:0007669"/>
    <property type="project" value="UniProtKB-EC"/>
</dbReference>
<protein>
    <recommendedName>
        <fullName evidence="8">Mitogen-activated protein kinase</fullName>
        <ecNumber evidence="8">2.7.11.24</ecNumber>
    </recommendedName>
</protein>
<evidence type="ECO:0000256" key="3">
    <source>
        <dbReference type="ARBA" id="ARBA00022741"/>
    </source>
</evidence>
<dbReference type="FunFam" id="3.30.200.20:FF:000046">
    <property type="entry name" value="Mitogen-activated protein kinase"/>
    <property type="match status" value="1"/>
</dbReference>
<keyword evidence="11" id="KW-1185">Reference proteome</keyword>
<name>A0A1G4IH35_TRYEQ</name>
<comment type="cofactor">
    <cofactor evidence="8">
        <name>Mg(2+)</name>
        <dbReference type="ChEBI" id="CHEBI:18420"/>
    </cofactor>
</comment>
<dbReference type="Proteomes" id="UP000195570">
    <property type="component" value="Unassembled WGS sequence"/>
</dbReference>
<comment type="caution">
    <text evidence="10">The sequence shown here is derived from an EMBL/GenBank/DDBJ whole genome shotgun (WGS) entry which is preliminary data.</text>
</comment>
<dbReference type="EC" id="2.7.11.24" evidence="8"/>
<keyword evidence="4 8" id="KW-0418">Kinase</keyword>
<dbReference type="SMART" id="SM00220">
    <property type="entry name" value="S_TKc"/>
    <property type="match status" value="1"/>
</dbReference>
<dbReference type="InterPro" id="IPR011009">
    <property type="entry name" value="Kinase-like_dom_sf"/>
</dbReference>
<reference evidence="10" key="1">
    <citation type="submission" date="2016-09" db="EMBL/GenBank/DDBJ databases">
        <authorList>
            <person name="Hebert L."/>
            <person name="Moumen B."/>
        </authorList>
    </citation>
    <scope>NUCLEOTIDE SEQUENCE [LARGE SCALE GENOMIC DNA]</scope>
    <source>
        <strain evidence="10">OVI</strain>
    </source>
</reference>
<dbReference type="Gene3D" id="1.10.510.10">
    <property type="entry name" value="Transferase(Phosphotransferase) domain 1"/>
    <property type="match status" value="1"/>
</dbReference>
<accession>A0A1G4IH35</accession>
<dbReference type="RefSeq" id="XP_067082352.1">
    <property type="nucleotide sequence ID" value="XM_067226251.1"/>
</dbReference>
<evidence type="ECO:0000256" key="4">
    <source>
        <dbReference type="ARBA" id="ARBA00022777"/>
    </source>
</evidence>
<evidence type="ECO:0000256" key="8">
    <source>
        <dbReference type="RuleBase" id="RU361165"/>
    </source>
</evidence>
<dbReference type="Gene3D" id="3.30.200.20">
    <property type="entry name" value="Phosphorylase Kinase, domain 1"/>
    <property type="match status" value="1"/>
</dbReference>
<feature type="domain" description="Protein kinase" evidence="9">
    <location>
        <begin position="30"/>
        <end position="361"/>
    </location>
</feature>
<dbReference type="PROSITE" id="PS01351">
    <property type="entry name" value="MAPK"/>
    <property type="match status" value="1"/>
</dbReference>
<evidence type="ECO:0000313" key="11">
    <source>
        <dbReference type="Proteomes" id="UP000195570"/>
    </source>
</evidence>
<dbReference type="InterPro" id="IPR000719">
    <property type="entry name" value="Prot_kinase_dom"/>
</dbReference>
<dbReference type="PROSITE" id="PS50011">
    <property type="entry name" value="PROTEIN_KINASE_DOM"/>
    <property type="match status" value="1"/>
</dbReference>
<evidence type="ECO:0000256" key="7">
    <source>
        <dbReference type="RuleBase" id="RU000304"/>
    </source>
</evidence>
<evidence type="ECO:0000256" key="2">
    <source>
        <dbReference type="ARBA" id="ARBA00022679"/>
    </source>
</evidence>
<dbReference type="PANTHER" id="PTHR24055">
    <property type="entry name" value="MITOGEN-ACTIVATED PROTEIN KINASE"/>
    <property type="match status" value="1"/>
</dbReference>
<dbReference type="PROSITE" id="PS00108">
    <property type="entry name" value="PROTEIN_KINASE_ST"/>
    <property type="match status" value="1"/>
</dbReference>
<dbReference type="GO" id="GO:0005524">
    <property type="term" value="F:ATP binding"/>
    <property type="evidence" value="ECO:0007669"/>
    <property type="project" value="UniProtKB-UniRule"/>
</dbReference>
<dbReference type="PROSITE" id="PS00107">
    <property type="entry name" value="PROTEIN_KINASE_ATP"/>
    <property type="match status" value="1"/>
</dbReference>
<keyword evidence="5 6" id="KW-0067">ATP-binding</keyword>
<dbReference type="GeneID" id="92377271"/>
<dbReference type="InterPro" id="IPR008271">
    <property type="entry name" value="Ser/Thr_kinase_AS"/>
</dbReference>
<gene>
    <name evidence="10" type="ORF">TEOVI_000333100</name>
</gene>
<dbReference type="AlphaFoldDB" id="A0A1G4IH35"/>
<evidence type="ECO:0000256" key="1">
    <source>
        <dbReference type="ARBA" id="ARBA00022527"/>
    </source>
</evidence>
<dbReference type="CDD" id="cd07834">
    <property type="entry name" value="STKc_MAPK"/>
    <property type="match status" value="1"/>
</dbReference>
<evidence type="ECO:0000313" key="10">
    <source>
        <dbReference type="EMBL" id="SCU71750.1"/>
    </source>
</evidence>